<keyword evidence="11" id="KW-1071">Ligand-gated ion channel</keyword>
<dbReference type="Gene3D" id="1.10.287.70">
    <property type="match status" value="1"/>
</dbReference>
<evidence type="ECO:0000256" key="6">
    <source>
        <dbReference type="ARBA" id="ARBA00022989"/>
    </source>
</evidence>
<evidence type="ECO:0000256" key="2">
    <source>
        <dbReference type="ARBA" id="ARBA00008685"/>
    </source>
</evidence>
<evidence type="ECO:0000256" key="14">
    <source>
        <dbReference type="SAM" id="Phobius"/>
    </source>
</evidence>
<sequence length="440" mass="49695">MFTGYCIDVFFAALNLLPYAVPYKLQPFGDGRKNSSRTELVRLITTGVFDAAIGDITIITNRTRIVDFTQPFIESGLVVVVPMKKMNSGAWAFLKPFTKEMWIVTAAFFLIIGTVVWVLEHRLNDDFRGPPKKQVVTVLWFSFSTMFFSHRENTVSALGRLVLIIWLFVVLIINSSYTASLTSILTVQQLTSPIKGIESLIATSDPIGYQQGSYSRDYLIEELGIQESRFVPLNSPEEYAKALRDGPHGGGVSAIIDQRAYIELFLSTHCEFSIVGQEFTKAGWGFAFPRDSPLAVDMSTAILKLSENGDLQRIHDKWLMRSACTSQGATLEIDRLPLKSFWGLFTLCGLACLLALFIYFIQMIRQFSRHKEELQSSDRSLQSGRLQKFLSFVDEKEDELKSRLKRKQSERSSNRSVGDESMNDSKEAYAESSSSRNHEN</sequence>
<dbReference type="FunFam" id="3.40.190.10:FF:000175">
    <property type="entry name" value="Glutamate receptor"/>
    <property type="match status" value="1"/>
</dbReference>
<dbReference type="Pfam" id="PF10613">
    <property type="entry name" value="Lig_chan-Glu_bd"/>
    <property type="match status" value="1"/>
</dbReference>
<accession>A0AA88EED4</accession>
<reference evidence="16" key="1">
    <citation type="submission" date="2023-07" db="EMBL/GenBank/DDBJ databases">
        <title>draft genome sequence of fig (Ficus carica).</title>
        <authorList>
            <person name="Takahashi T."/>
            <person name="Nishimura K."/>
        </authorList>
    </citation>
    <scope>NUCLEOTIDE SEQUENCE</scope>
</reference>
<feature type="domain" description="Ionotropic glutamate receptor C-terminal" evidence="15">
    <location>
        <begin position="1"/>
        <end position="321"/>
    </location>
</feature>
<dbReference type="InterPro" id="IPR015683">
    <property type="entry name" value="Ionotropic_Glu_rcpt"/>
</dbReference>
<keyword evidence="7" id="KW-0406">Ion transport</keyword>
<dbReference type="CDD" id="cd13686">
    <property type="entry name" value="GluR_Plant"/>
    <property type="match status" value="1"/>
</dbReference>
<dbReference type="GO" id="GO:0009611">
    <property type="term" value="P:response to wounding"/>
    <property type="evidence" value="ECO:0007669"/>
    <property type="project" value="UniProtKB-ARBA"/>
</dbReference>
<proteinExistence type="inferred from homology"/>
<comment type="similarity">
    <text evidence="2">Belongs to the glutamate-gated ion channel (TC 1.A.10.1) family.</text>
</comment>
<keyword evidence="4 14" id="KW-0812">Transmembrane</keyword>
<dbReference type="InterPro" id="IPR019594">
    <property type="entry name" value="Glu/Gly-bd"/>
</dbReference>
<dbReference type="PANTHER" id="PTHR18966">
    <property type="entry name" value="IONOTROPIC GLUTAMATE RECEPTOR"/>
    <property type="match status" value="1"/>
</dbReference>
<dbReference type="InterPro" id="IPR001320">
    <property type="entry name" value="Iontro_rcpt_C"/>
</dbReference>
<evidence type="ECO:0000256" key="8">
    <source>
        <dbReference type="ARBA" id="ARBA00023136"/>
    </source>
</evidence>
<evidence type="ECO:0000256" key="5">
    <source>
        <dbReference type="ARBA" id="ARBA00022729"/>
    </source>
</evidence>
<feature type="region of interest" description="Disordered" evidence="13">
    <location>
        <begin position="395"/>
        <end position="440"/>
    </location>
</feature>
<evidence type="ECO:0000256" key="10">
    <source>
        <dbReference type="ARBA" id="ARBA00023180"/>
    </source>
</evidence>
<dbReference type="Pfam" id="PF00060">
    <property type="entry name" value="Lig_chan"/>
    <property type="match status" value="1"/>
</dbReference>
<keyword evidence="9" id="KW-0675">Receptor</keyword>
<keyword evidence="6 14" id="KW-1133">Transmembrane helix</keyword>
<feature type="transmembrane region" description="Helical" evidence="14">
    <location>
        <begin position="161"/>
        <end position="185"/>
    </location>
</feature>
<dbReference type="GO" id="GO:0015276">
    <property type="term" value="F:ligand-gated monoatomic ion channel activity"/>
    <property type="evidence" value="ECO:0007669"/>
    <property type="project" value="InterPro"/>
</dbReference>
<keyword evidence="12" id="KW-0407">Ion channel</keyword>
<comment type="caution">
    <text evidence="16">The sequence shown here is derived from an EMBL/GenBank/DDBJ whole genome shotgun (WGS) entry which is preliminary data.</text>
</comment>
<evidence type="ECO:0000256" key="9">
    <source>
        <dbReference type="ARBA" id="ARBA00023170"/>
    </source>
</evidence>
<dbReference type="AlphaFoldDB" id="A0AA88EED4"/>
<feature type="transmembrane region" description="Helical" evidence="14">
    <location>
        <begin position="101"/>
        <end position="119"/>
    </location>
</feature>
<keyword evidence="5" id="KW-0732">Signal</keyword>
<dbReference type="Gene3D" id="3.40.190.10">
    <property type="entry name" value="Periplasmic binding protein-like II"/>
    <property type="match status" value="2"/>
</dbReference>
<dbReference type="EMBL" id="BTGU01011851">
    <property type="protein sequence ID" value="GMN73151.1"/>
    <property type="molecule type" value="Genomic_DNA"/>
</dbReference>
<comment type="subcellular location">
    <subcellularLocation>
        <location evidence="1">Membrane</location>
        <topology evidence="1">Multi-pass membrane protein</topology>
    </subcellularLocation>
</comment>
<evidence type="ECO:0000313" key="16">
    <source>
        <dbReference type="EMBL" id="GMN73151.1"/>
    </source>
</evidence>
<evidence type="ECO:0000256" key="1">
    <source>
        <dbReference type="ARBA" id="ARBA00004141"/>
    </source>
</evidence>
<evidence type="ECO:0000256" key="4">
    <source>
        <dbReference type="ARBA" id="ARBA00022692"/>
    </source>
</evidence>
<evidence type="ECO:0000256" key="13">
    <source>
        <dbReference type="SAM" id="MobiDB-lite"/>
    </source>
</evidence>
<evidence type="ECO:0000256" key="11">
    <source>
        <dbReference type="ARBA" id="ARBA00023286"/>
    </source>
</evidence>
<keyword evidence="17" id="KW-1185">Reference proteome</keyword>
<dbReference type="FunFam" id="3.40.190.10:FF:000054">
    <property type="entry name" value="Glutamate receptor"/>
    <property type="match status" value="1"/>
</dbReference>
<feature type="transmembrane region" description="Helical" evidence="14">
    <location>
        <begin position="341"/>
        <end position="361"/>
    </location>
</feature>
<name>A0AA88EED4_FICCA</name>
<dbReference type="GO" id="GO:0016020">
    <property type="term" value="C:membrane"/>
    <property type="evidence" value="ECO:0007669"/>
    <property type="project" value="UniProtKB-SubCell"/>
</dbReference>
<dbReference type="FunFam" id="1.10.287.70:FF:000037">
    <property type="entry name" value="Glutamate receptor"/>
    <property type="match status" value="1"/>
</dbReference>
<keyword evidence="3" id="KW-0813">Transport</keyword>
<feature type="compositionally biased region" description="Basic and acidic residues" evidence="13">
    <location>
        <begin position="398"/>
        <end position="413"/>
    </location>
</feature>
<evidence type="ECO:0000256" key="3">
    <source>
        <dbReference type="ARBA" id="ARBA00022448"/>
    </source>
</evidence>
<dbReference type="SMART" id="SM00079">
    <property type="entry name" value="PBPe"/>
    <property type="match status" value="1"/>
</dbReference>
<organism evidence="16 17">
    <name type="scientific">Ficus carica</name>
    <name type="common">Common fig</name>
    <dbReference type="NCBI Taxonomy" id="3494"/>
    <lineage>
        <taxon>Eukaryota</taxon>
        <taxon>Viridiplantae</taxon>
        <taxon>Streptophyta</taxon>
        <taxon>Embryophyta</taxon>
        <taxon>Tracheophyta</taxon>
        <taxon>Spermatophyta</taxon>
        <taxon>Magnoliopsida</taxon>
        <taxon>eudicotyledons</taxon>
        <taxon>Gunneridae</taxon>
        <taxon>Pentapetalae</taxon>
        <taxon>rosids</taxon>
        <taxon>fabids</taxon>
        <taxon>Rosales</taxon>
        <taxon>Moraceae</taxon>
        <taxon>Ficeae</taxon>
        <taxon>Ficus</taxon>
    </lineage>
</organism>
<dbReference type="GO" id="GO:0007165">
    <property type="term" value="P:signal transduction"/>
    <property type="evidence" value="ECO:0007669"/>
    <property type="project" value="UniProtKB-ARBA"/>
</dbReference>
<dbReference type="GO" id="GO:1901701">
    <property type="term" value="P:cellular response to oxygen-containing compound"/>
    <property type="evidence" value="ECO:0007669"/>
    <property type="project" value="UniProtKB-ARBA"/>
</dbReference>
<evidence type="ECO:0000259" key="15">
    <source>
        <dbReference type="SMART" id="SM00079"/>
    </source>
</evidence>
<dbReference type="SUPFAM" id="SSF53850">
    <property type="entry name" value="Periplasmic binding protein-like II"/>
    <property type="match status" value="1"/>
</dbReference>
<evidence type="ECO:0000256" key="7">
    <source>
        <dbReference type="ARBA" id="ARBA00023065"/>
    </source>
</evidence>
<dbReference type="Proteomes" id="UP001187192">
    <property type="component" value="Unassembled WGS sequence"/>
</dbReference>
<gene>
    <name evidence="16" type="ORF">TIFTF001_052979</name>
</gene>
<evidence type="ECO:0000256" key="12">
    <source>
        <dbReference type="ARBA" id="ARBA00023303"/>
    </source>
</evidence>
<protein>
    <recommendedName>
        <fullName evidence="15">Ionotropic glutamate receptor C-terminal domain-containing protein</fullName>
    </recommendedName>
</protein>
<feature type="compositionally biased region" description="Polar residues" evidence="13">
    <location>
        <begin position="431"/>
        <end position="440"/>
    </location>
</feature>
<keyword evidence="10" id="KW-0325">Glycoprotein</keyword>
<evidence type="ECO:0000313" key="17">
    <source>
        <dbReference type="Proteomes" id="UP001187192"/>
    </source>
</evidence>
<keyword evidence="8 14" id="KW-0472">Membrane</keyword>